<dbReference type="InterPro" id="IPR052930">
    <property type="entry name" value="TA_antitoxin_MntA"/>
</dbReference>
<gene>
    <name evidence="2" type="ORF">HH216_03110</name>
</gene>
<dbReference type="PANTHER" id="PTHR43852:SF2">
    <property type="entry name" value="PROTEIN ADENYLYLTRANSFERASE MNTA"/>
    <property type="match status" value="1"/>
</dbReference>
<dbReference type="PANTHER" id="PTHR43852">
    <property type="entry name" value="NUCLEOTIDYLTRANSFERASE"/>
    <property type="match status" value="1"/>
</dbReference>
<evidence type="ECO:0000313" key="3">
    <source>
        <dbReference type="Proteomes" id="UP000501128"/>
    </source>
</evidence>
<dbReference type="SUPFAM" id="SSF81301">
    <property type="entry name" value="Nucleotidyltransferase"/>
    <property type="match status" value="1"/>
</dbReference>
<dbReference type="EMBL" id="CP051677">
    <property type="protein sequence ID" value="QJD77515.1"/>
    <property type="molecule type" value="Genomic_DNA"/>
</dbReference>
<dbReference type="AlphaFoldDB" id="A0A7L5DHM2"/>
<keyword evidence="3" id="KW-1185">Reference proteome</keyword>
<dbReference type="GO" id="GO:0016740">
    <property type="term" value="F:transferase activity"/>
    <property type="evidence" value="ECO:0007669"/>
    <property type="project" value="UniProtKB-KW"/>
</dbReference>
<dbReference type="InterPro" id="IPR041633">
    <property type="entry name" value="Polbeta"/>
</dbReference>
<sequence>MMYGLTDKQLVQIRQVLSRTPRLERAILFGSRAKGTNHPGSDVDLALFGESFALRDRFRLDNDLDDLDLPFTFDLLLYDQLTNPALRDHIDRVGVTLYEQTS</sequence>
<dbReference type="CDD" id="cd05403">
    <property type="entry name" value="NT_KNTase_like"/>
    <property type="match status" value="1"/>
</dbReference>
<dbReference type="Gene3D" id="3.30.460.10">
    <property type="entry name" value="Beta Polymerase, domain 2"/>
    <property type="match status" value="1"/>
</dbReference>
<dbReference type="KEGG" id="srho:HH216_03110"/>
<dbReference type="Pfam" id="PF18765">
    <property type="entry name" value="Polbeta"/>
    <property type="match status" value="1"/>
</dbReference>
<organism evidence="2 3">
    <name type="scientific">Spirosoma rhododendri</name>
    <dbReference type="NCBI Taxonomy" id="2728024"/>
    <lineage>
        <taxon>Bacteria</taxon>
        <taxon>Pseudomonadati</taxon>
        <taxon>Bacteroidota</taxon>
        <taxon>Cytophagia</taxon>
        <taxon>Cytophagales</taxon>
        <taxon>Cytophagaceae</taxon>
        <taxon>Spirosoma</taxon>
    </lineage>
</organism>
<dbReference type="InterPro" id="IPR043519">
    <property type="entry name" value="NT_sf"/>
</dbReference>
<reference evidence="2 3" key="1">
    <citation type="submission" date="2020-04" db="EMBL/GenBank/DDBJ databases">
        <title>Genome sequencing of novel species.</title>
        <authorList>
            <person name="Heo J."/>
            <person name="Kim S.-J."/>
            <person name="Kim J.-S."/>
            <person name="Hong S.-B."/>
            <person name="Kwon S.-W."/>
        </authorList>
    </citation>
    <scope>NUCLEOTIDE SEQUENCE [LARGE SCALE GENOMIC DNA]</scope>
    <source>
        <strain evidence="2 3">CJU-R4</strain>
    </source>
</reference>
<accession>A0A7L5DHM2</accession>
<evidence type="ECO:0000259" key="1">
    <source>
        <dbReference type="Pfam" id="PF18765"/>
    </source>
</evidence>
<proteinExistence type="predicted"/>
<keyword evidence="2" id="KW-0808">Transferase</keyword>
<feature type="domain" description="Polymerase beta nucleotidyltransferase" evidence="1">
    <location>
        <begin position="12"/>
        <end position="100"/>
    </location>
</feature>
<evidence type="ECO:0000313" key="2">
    <source>
        <dbReference type="EMBL" id="QJD77515.1"/>
    </source>
</evidence>
<protein>
    <submittedName>
        <fullName evidence="2">Nucleotidyltransferase domain-containing protein</fullName>
    </submittedName>
</protein>
<dbReference type="Proteomes" id="UP000501128">
    <property type="component" value="Chromosome"/>
</dbReference>
<dbReference type="RefSeq" id="WP_169549458.1">
    <property type="nucleotide sequence ID" value="NZ_CP051677.1"/>
</dbReference>
<name>A0A7L5DHM2_9BACT</name>